<keyword evidence="2" id="KW-0472">Membrane</keyword>
<dbReference type="Proteomes" id="UP000800981">
    <property type="component" value="Unassembled WGS sequence"/>
</dbReference>
<dbReference type="PANTHER" id="PTHR38441">
    <property type="entry name" value="INTEGRAL MEMBRANE PROTEIN-RELATED"/>
    <property type="match status" value="1"/>
</dbReference>
<feature type="region of interest" description="Disordered" evidence="1">
    <location>
        <begin position="1"/>
        <end position="20"/>
    </location>
</feature>
<dbReference type="RefSeq" id="WP_166277996.1">
    <property type="nucleotide sequence ID" value="NZ_JAANNP010000001.1"/>
</dbReference>
<dbReference type="InterPro" id="IPR007436">
    <property type="entry name" value="DUF485"/>
</dbReference>
<evidence type="ECO:0000256" key="2">
    <source>
        <dbReference type="SAM" id="Phobius"/>
    </source>
</evidence>
<accession>A0ABX0GS25</accession>
<reference evidence="3 4" key="1">
    <citation type="submission" date="2020-03" db="EMBL/GenBank/DDBJ databases">
        <title>Two novel Motilibacter sp.</title>
        <authorList>
            <person name="Liu S."/>
        </authorList>
    </citation>
    <scope>NUCLEOTIDE SEQUENCE [LARGE SCALE GENOMIC DNA]</scope>
    <source>
        <strain evidence="3 4">E257</strain>
    </source>
</reference>
<keyword evidence="2" id="KW-0812">Transmembrane</keyword>
<comment type="caution">
    <text evidence="3">The sequence shown here is derived from an EMBL/GenBank/DDBJ whole genome shotgun (WGS) entry which is preliminary data.</text>
</comment>
<dbReference type="EMBL" id="JAANNP010000001">
    <property type="protein sequence ID" value="NHC12891.1"/>
    <property type="molecule type" value="Genomic_DNA"/>
</dbReference>
<dbReference type="PANTHER" id="PTHR38441:SF1">
    <property type="entry name" value="MEMBRANE PROTEIN"/>
    <property type="match status" value="1"/>
</dbReference>
<evidence type="ECO:0000256" key="1">
    <source>
        <dbReference type="SAM" id="MobiDB-lite"/>
    </source>
</evidence>
<protein>
    <submittedName>
        <fullName evidence="3">DUF485 domain-containing protein</fullName>
    </submittedName>
</protein>
<name>A0ABX0GS25_9ACTN</name>
<evidence type="ECO:0000313" key="4">
    <source>
        <dbReference type="Proteomes" id="UP000800981"/>
    </source>
</evidence>
<gene>
    <name evidence="3" type="ORF">G9H71_03760</name>
</gene>
<keyword evidence="2" id="KW-1133">Transmembrane helix</keyword>
<dbReference type="Pfam" id="PF04341">
    <property type="entry name" value="DUF485"/>
    <property type="match status" value="1"/>
</dbReference>
<evidence type="ECO:0000313" key="3">
    <source>
        <dbReference type="EMBL" id="NHC12891.1"/>
    </source>
</evidence>
<organism evidence="3 4">
    <name type="scientific">Motilibacter deserti</name>
    <dbReference type="NCBI Taxonomy" id="2714956"/>
    <lineage>
        <taxon>Bacteria</taxon>
        <taxon>Bacillati</taxon>
        <taxon>Actinomycetota</taxon>
        <taxon>Actinomycetes</taxon>
        <taxon>Motilibacterales</taxon>
        <taxon>Motilibacteraceae</taxon>
        <taxon>Motilibacter</taxon>
    </lineage>
</organism>
<feature type="transmembrane region" description="Helical" evidence="2">
    <location>
        <begin position="43"/>
        <end position="65"/>
    </location>
</feature>
<keyword evidence="4" id="KW-1185">Reference proteome</keyword>
<sequence length="128" mass="13960">MARSKARGGSTRLSGGQQGSAAHYNALRDSADFRQLRASFRGFVFPMTAAFLAWYLLYVVCSAWARDFMGTQLLGVVNVAFVFGLLQFVSTFLIAWLYARHARSRLDPLADRIAHEAGALGDGRGGAL</sequence>
<feature type="transmembrane region" description="Helical" evidence="2">
    <location>
        <begin position="77"/>
        <end position="99"/>
    </location>
</feature>
<proteinExistence type="predicted"/>